<feature type="domain" description="ABC3 transporter permease C-terminal" evidence="9">
    <location>
        <begin position="303"/>
        <end position="409"/>
    </location>
</feature>
<evidence type="ECO:0000313" key="11">
    <source>
        <dbReference type="Proteomes" id="UP001592530"/>
    </source>
</evidence>
<dbReference type="Pfam" id="PF02687">
    <property type="entry name" value="FtsX"/>
    <property type="match status" value="2"/>
</dbReference>
<evidence type="ECO:0000256" key="8">
    <source>
        <dbReference type="SAM" id="Phobius"/>
    </source>
</evidence>
<evidence type="ECO:0000256" key="6">
    <source>
        <dbReference type="ARBA" id="ARBA00038076"/>
    </source>
</evidence>
<comment type="caution">
    <text evidence="10">The sequence shown here is derived from an EMBL/GenBank/DDBJ whole genome shotgun (WGS) entry which is preliminary data.</text>
</comment>
<accession>A0ABV6WTT7</accession>
<evidence type="ECO:0000256" key="1">
    <source>
        <dbReference type="ARBA" id="ARBA00004651"/>
    </source>
</evidence>
<dbReference type="InterPro" id="IPR050250">
    <property type="entry name" value="Macrolide_Exporter_MacB"/>
</dbReference>
<feature type="transmembrane region" description="Helical" evidence="8">
    <location>
        <begin position="476"/>
        <end position="497"/>
    </location>
</feature>
<evidence type="ECO:0000256" key="2">
    <source>
        <dbReference type="ARBA" id="ARBA00022475"/>
    </source>
</evidence>
<name>A0ABV6WTT7_9ACTN</name>
<evidence type="ECO:0000313" key="10">
    <source>
        <dbReference type="EMBL" id="MFC1429445.1"/>
    </source>
</evidence>
<proteinExistence type="inferred from homology"/>
<feature type="transmembrane region" description="Helical" evidence="8">
    <location>
        <begin position="299"/>
        <end position="322"/>
    </location>
</feature>
<feature type="transmembrane region" description="Helical" evidence="8">
    <location>
        <begin position="534"/>
        <end position="554"/>
    </location>
</feature>
<feature type="transmembrane region" description="Helical" evidence="8">
    <location>
        <begin position="435"/>
        <end position="456"/>
    </location>
</feature>
<comment type="subcellular location">
    <subcellularLocation>
        <location evidence="1">Cell membrane</location>
        <topology evidence="1">Multi-pass membrane protein</topology>
    </subcellularLocation>
</comment>
<dbReference type="RefSeq" id="WP_380548063.1">
    <property type="nucleotide sequence ID" value="NZ_JBHEZY010000001.1"/>
</dbReference>
<feature type="transmembrane region" description="Helical" evidence="8">
    <location>
        <begin position="1040"/>
        <end position="1063"/>
    </location>
</feature>
<evidence type="ECO:0000259" key="9">
    <source>
        <dbReference type="Pfam" id="PF02687"/>
    </source>
</evidence>
<dbReference type="InterPro" id="IPR003838">
    <property type="entry name" value="ABC3_permease_C"/>
</dbReference>
<feature type="transmembrane region" description="Helical" evidence="8">
    <location>
        <begin position="393"/>
        <end position="414"/>
    </location>
</feature>
<gene>
    <name evidence="10" type="ORF">ACEZDB_02080</name>
</gene>
<keyword evidence="2" id="KW-1003">Cell membrane</keyword>
<dbReference type="PANTHER" id="PTHR30572:SF4">
    <property type="entry name" value="ABC TRANSPORTER PERMEASE YTRF"/>
    <property type="match status" value="1"/>
</dbReference>
<reference evidence="10 11" key="1">
    <citation type="submission" date="2024-09" db="EMBL/GenBank/DDBJ databases">
        <authorList>
            <person name="Lee S.D."/>
        </authorList>
    </citation>
    <scope>NUCLEOTIDE SEQUENCE [LARGE SCALE GENOMIC DNA]</scope>
    <source>
        <strain evidence="10 11">N1-3</strain>
    </source>
</reference>
<feature type="transmembrane region" description="Helical" evidence="8">
    <location>
        <begin position="996"/>
        <end position="1019"/>
    </location>
</feature>
<evidence type="ECO:0000256" key="4">
    <source>
        <dbReference type="ARBA" id="ARBA00022989"/>
    </source>
</evidence>
<feature type="domain" description="ABC3 transporter permease C-terminal" evidence="9">
    <location>
        <begin position="1001"/>
        <end position="1117"/>
    </location>
</feature>
<keyword evidence="3 8" id="KW-0812">Transmembrane</keyword>
<dbReference type="PANTHER" id="PTHR30572">
    <property type="entry name" value="MEMBRANE COMPONENT OF TRANSPORTER-RELATED"/>
    <property type="match status" value="1"/>
</dbReference>
<keyword evidence="5 8" id="KW-0472">Membrane</keyword>
<protein>
    <submittedName>
        <fullName evidence="10">FtsX-like permease family protein</fullName>
    </submittedName>
</protein>
<comment type="similarity">
    <text evidence="6">Belongs to the ABC-4 integral membrane protein family.</text>
</comment>
<feature type="region of interest" description="Disordered" evidence="7">
    <location>
        <begin position="777"/>
        <end position="796"/>
    </location>
</feature>
<dbReference type="EMBL" id="JBHEZY010000001">
    <property type="protein sequence ID" value="MFC1429445.1"/>
    <property type="molecule type" value="Genomic_DNA"/>
</dbReference>
<dbReference type="Proteomes" id="UP001592530">
    <property type="component" value="Unassembled WGS sequence"/>
</dbReference>
<feature type="transmembrane region" description="Helical" evidence="8">
    <location>
        <begin position="342"/>
        <end position="365"/>
    </location>
</feature>
<evidence type="ECO:0000256" key="5">
    <source>
        <dbReference type="ARBA" id="ARBA00023136"/>
    </source>
</evidence>
<organism evidence="10 11">
    <name type="scientific">Streptacidiphilus alkalitolerans</name>
    <dbReference type="NCBI Taxonomy" id="3342712"/>
    <lineage>
        <taxon>Bacteria</taxon>
        <taxon>Bacillati</taxon>
        <taxon>Actinomycetota</taxon>
        <taxon>Actinomycetes</taxon>
        <taxon>Kitasatosporales</taxon>
        <taxon>Streptomycetaceae</taxon>
        <taxon>Streptacidiphilus</taxon>
    </lineage>
</organism>
<keyword evidence="4 8" id="KW-1133">Transmembrane helix</keyword>
<sequence length="1132" mass="114789">MVGYVLLRLRAHRLLLAAALLTVLLTTSVLAALAGFTSSVGDAGVRRTLATTDAAGTPLLLHRSLGYQDRAKADAEARAVAARAFPGLPTAIRSLAQSDPYSLPTPGAGNDPDVTVLGSLDRSRLRLVSGSWPGAAEPGGPVPVAVPSTVAARFGSDGAAVRPGTELTLKDRVGGAPLRILITGSYRPADSTDRYWQLDPLAGKGSSGSAAGSTYGPLLVDDGSFGSGAVPEYQASWQLVPDFSTLGSDRLGPLADANRAAVARLSGAQGASSGFTGSTLLPDLLTQLRGSLVVARSTLLVGVLQLTLLALMTLLLAARLLVEEREDENALLRARGAAPARLARLAALEAVLLVLPALLLSPLLAGPLIRLLGSYGPLASAGVRLDGPLPASAWWAALAAACGSALVVVGPTLVRARSWSEQKRRRTRRAALPGVLRGGADLALVALAAAAYWQLAHGSGSGALSQDSQGRLGVDPVLVVAPTLALCAGTVLALRLLPPAARLAERLSARGRGLPAALVGWQVARRPQQGAGPVLVLALAAAIGTLALGQSATWQRSQADQTAFNTGGDIRVVSGGGPGFGQGGGYSALPGVTSVVPVGRQSVSLSGDRLGELIALDTRTEGGRYPLRPDLAGPDAAALLAPLADPPRPAAALGINLPGRPHRLTLDVSAALTALPGAAPRMSTPTDDLTVELTDRFGLPSPDTEFDLPTDGRTHRLSIDLDALAGGGVPAYPLTLSRITLSTPVSDAGPVTQVFTVHAVQADGATAAFPSGLTWAAQADPGQPESAEAADGTPIVPRYRPSSVTGTGGDPAAPLTLTLDSGQFDARYGSSAPTPEAVVRPAQADQPLPPLNGVADRRFLESSGAKVGDIVPLPSGQGTVRVRIAAVVTALPGTGAAAEQGLGSSALVRSSGYGSTDPAAYGGALLVDLAAYDRRAEQANATLLSPSEWWLNTGSDPAAARVSAVLRARPGVQAVFDRARITSALRQDPLGTGPEAALLAAVALAVVLASVGFGAAAAGAVRRRAGEIAVLRALGAPRRLIARSTAAELALPVLIGVGVGLALGEVLTRLVVPLLVLTPQGTQPVPGVRVLLPGGQLCLLLAAIAAVPLLVAAVAGLRGGDPAQRLRRPEET</sequence>
<feature type="transmembrane region" description="Helical" evidence="8">
    <location>
        <begin position="1094"/>
        <end position="1117"/>
    </location>
</feature>
<evidence type="ECO:0000256" key="3">
    <source>
        <dbReference type="ARBA" id="ARBA00022692"/>
    </source>
</evidence>
<evidence type="ECO:0000256" key="7">
    <source>
        <dbReference type="SAM" id="MobiDB-lite"/>
    </source>
</evidence>